<name>A0AAN6IW98_EXODE</name>
<reference evidence="8" key="1">
    <citation type="submission" date="2023-01" db="EMBL/GenBank/DDBJ databases">
        <title>Exophiala dermititidis isolated from Cystic Fibrosis Patient.</title>
        <authorList>
            <person name="Kurbessoian T."/>
            <person name="Crocker A."/>
            <person name="Murante D."/>
            <person name="Hogan D.A."/>
            <person name="Stajich J.E."/>
        </authorList>
    </citation>
    <scope>NUCLEOTIDE SEQUENCE</scope>
    <source>
        <strain evidence="8">Ex8</strain>
    </source>
</reference>
<evidence type="ECO:0000256" key="5">
    <source>
        <dbReference type="ARBA" id="ARBA00026235"/>
    </source>
</evidence>
<evidence type="ECO:0000259" key="7">
    <source>
        <dbReference type="Pfam" id="PF05347"/>
    </source>
</evidence>
<dbReference type="Proteomes" id="UP001161757">
    <property type="component" value="Unassembled WGS sequence"/>
</dbReference>
<dbReference type="CDD" id="cd20262">
    <property type="entry name" value="Complex1_LYR_LYRM2"/>
    <property type="match status" value="1"/>
</dbReference>
<organism evidence="8 9">
    <name type="scientific">Exophiala dermatitidis</name>
    <name type="common">Black yeast-like fungus</name>
    <name type="synonym">Wangiella dermatitidis</name>
    <dbReference type="NCBI Taxonomy" id="5970"/>
    <lineage>
        <taxon>Eukaryota</taxon>
        <taxon>Fungi</taxon>
        <taxon>Dikarya</taxon>
        <taxon>Ascomycota</taxon>
        <taxon>Pezizomycotina</taxon>
        <taxon>Eurotiomycetes</taxon>
        <taxon>Chaetothyriomycetidae</taxon>
        <taxon>Chaetothyriales</taxon>
        <taxon>Herpotrichiellaceae</taxon>
        <taxon>Exophiala</taxon>
    </lineage>
</organism>
<gene>
    <name evidence="8" type="ORF">HRR80_006263</name>
</gene>
<evidence type="ECO:0000313" key="8">
    <source>
        <dbReference type="EMBL" id="KAJ8989536.1"/>
    </source>
</evidence>
<proteinExistence type="inferred from homology"/>
<protein>
    <recommendedName>
        <fullName evidence="5">LYR motif-containing protein 2</fullName>
    </recommendedName>
</protein>
<comment type="caution">
    <text evidence="8">The sequence shown here is derived from an EMBL/GenBank/DDBJ whole genome shotgun (WGS) entry which is preliminary data.</text>
</comment>
<dbReference type="InterPro" id="IPR008011">
    <property type="entry name" value="Complex1_LYR_dom"/>
</dbReference>
<evidence type="ECO:0000256" key="4">
    <source>
        <dbReference type="ARBA" id="ARBA00023128"/>
    </source>
</evidence>
<dbReference type="AlphaFoldDB" id="A0AAN6IW98"/>
<dbReference type="PANTHER" id="PTHR13675">
    <property type="entry name" value="LYR MOTIF-CONTAINING PROTEIN 2"/>
    <property type="match status" value="1"/>
</dbReference>
<comment type="similarity">
    <text evidence="2">Belongs to the complex I LYR family.</text>
</comment>
<accession>A0AAN6IW98</accession>
<evidence type="ECO:0000256" key="1">
    <source>
        <dbReference type="ARBA" id="ARBA00004173"/>
    </source>
</evidence>
<dbReference type="EMBL" id="JAJGCB010000013">
    <property type="protein sequence ID" value="KAJ8989536.1"/>
    <property type="molecule type" value="Genomic_DNA"/>
</dbReference>
<dbReference type="Pfam" id="PF05347">
    <property type="entry name" value="Complex1_LYR"/>
    <property type="match status" value="1"/>
</dbReference>
<feature type="domain" description="Complex 1 LYR protein" evidence="7">
    <location>
        <begin position="32"/>
        <end position="90"/>
    </location>
</feature>
<comment type="function">
    <text evidence="6">Involved in efficient integration of the N-module into mitochondrial respiratory chain complex I.</text>
</comment>
<dbReference type="InterPro" id="IPR045293">
    <property type="entry name" value="Complex1_LYR_LYRM2"/>
</dbReference>
<evidence type="ECO:0000256" key="6">
    <source>
        <dbReference type="ARBA" id="ARBA00044735"/>
    </source>
</evidence>
<keyword evidence="4" id="KW-0496">Mitochondrion</keyword>
<comment type="subcellular location">
    <subcellularLocation>
        <location evidence="1">Mitochondrion</location>
    </subcellularLocation>
</comment>
<evidence type="ECO:0000256" key="3">
    <source>
        <dbReference type="ARBA" id="ARBA00022946"/>
    </source>
</evidence>
<keyword evidence="3" id="KW-0809">Transit peptide</keyword>
<sequence>MRPSTTVLLAATRTQTRRPPPPLSLDHFIQRQRALSLWRSILRAAYRIPKSSPTRDETIAYARGEFERNKHVEDLSQIRYLISTGKAEFDGMQRYIDELAANARG</sequence>
<evidence type="ECO:0000313" key="9">
    <source>
        <dbReference type="Proteomes" id="UP001161757"/>
    </source>
</evidence>
<evidence type="ECO:0000256" key="2">
    <source>
        <dbReference type="ARBA" id="ARBA00009508"/>
    </source>
</evidence>
<dbReference type="PANTHER" id="PTHR13675:SF0">
    <property type="entry name" value="LYR MOTIF-CONTAINING PROTEIN 2"/>
    <property type="match status" value="1"/>
</dbReference>
<dbReference type="GO" id="GO:0005739">
    <property type="term" value="C:mitochondrion"/>
    <property type="evidence" value="ECO:0007669"/>
    <property type="project" value="UniProtKB-SubCell"/>
</dbReference>